<keyword evidence="2" id="KW-1185">Reference proteome</keyword>
<reference evidence="1" key="1">
    <citation type="journal article" date="2021" name="Evol. Appl.">
        <title>The genome of the Pyrenean desman and the effects of bottlenecks and inbreeding on the genomic landscape of an endangered species.</title>
        <authorList>
            <person name="Escoda L."/>
            <person name="Castresana J."/>
        </authorList>
    </citation>
    <scope>NUCLEOTIDE SEQUENCE</scope>
    <source>
        <strain evidence="1">IBE-C5619</strain>
    </source>
</reference>
<gene>
    <name evidence="1" type="ORF">J0S82_009583</name>
</gene>
<dbReference type="Proteomes" id="UP000700334">
    <property type="component" value="Unassembled WGS sequence"/>
</dbReference>
<sequence length="135" mass="15067">RWHRHRSVSMENTPMMCKGSLLNLHHQLQELRPTGAMVWEGVNVITTAYPLSLKTQTTLTTQHIPEPSASVAENLSLYPSSAHLPLKGILVNFMSFCSLYQQEIRTNPSCTKCQATFGCSKRGLVTNLSSPTEDH</sequence>
<evidence type="ECO:0000313" key="2">
    <source>
        <dbReference type="Proteomes" id="UP000700334"/>
    </source>
</evidence>
<dbReference type="AlphaFoldDB" id="A0A8J6AMC6"/>
<comment type="caution">
    <text evidence="1">The sequence shown here is derived from an EMBL/GenBank/DDBJ whole genome shotgun (WGS) entry which is preliminary data.</text>
</comment>
<organism evidence="1 2">
    <name type="scientific">Galemys pyrenaicus</name>
    <name type="common">Iberian desman</name>
    <name type="synonym">Pyrenean desman</name>
    <dbReference type="NCBI Taxonomy" id="202257"/>
    <lineage>
        <taxon>Eukaryota</taxon>
        <taxon>Metazoa</taxon>
        <taxon>Chordata</taxon>
        <taxon>Craniata</taxon>
        <taxon>Vertebrata</taxon>
        <taxon>Euteleostomi</taxon>
        <taxon>Mammalia</taxon>
        <taxon>Eutheria</taxon>
        <taxon>Laurasiatheria</taxon>
        <taxon>Eulipotyphla</taxon>
        <taxon>Talpidae</taxon>
        <taxon>Galemys</taxon>
    </lineage>
</organism>
<protein>
    <submittedName>
        <fullName evidence="1">Uncharacterized protein</fullName>
    </submittedName>
</protein>
<dbReference type="EMBL" id="JAGFMF010011390">
    <property type="protein sequence ID" value="KAG8524294.1"/>
    <property type="molecule type" value="Genomic_DNA"/>
</dbReference>
<accession>A0A8J6AMC6</accession>
<feature type="non-terminal residue" evidence="1">
    <location>
        <position position="135"/>
    </location>
</feature>
<evidence type="ECO:0000313" key="1">
    <source>
        <dbReference type="EMBL" id="KAG8524294.1"/>
    </source>
</evidence>
<name>A0A8J6AMC6_GALPY</name>
<proteinExistence type="predicted"/>